<keyword evidence="2" id="KW-1185">Reference proteome</keyword>
<evidence type="ECO:0000313" key="2">
    <source>
        <dbReference type="Proteomes" id="UP000790709"/>
    </source>
</evidence>
<dbReference type="EMBL" id="MU266362">
    <property type="protein sequence ID" value="KAH7927691.1"/>
    <property type="molecule type" value="Genomic_DNA"/>
</dbReference>
<proteinExistence type="predicted"/>
<name>A0ACB8BRK7_9AGAM</name>
<sequence length="442" mass="49714">MPKEAQRTFTSSEAGPSKKRSASHLPDADADTAEGDATRKLAKVHPFFSKAIGSTSSDFQWLKPSLGPKRTCLHGINLSPQSRSKVAAFDLDGTIIKSNHRNKNKASALQWEWWRSSVPSILQGLHQDGYSIVLISNQALKSQQLEDWKKKIPLIAAALPSLPFHIFAATAKDSYRKPMPGMWYELSRIFLEDGVQIDNSTSFFVGDAAGRPNDFASTDRKWAINIDIPFYTPEEYFLKLPATQFSLPGFNVSTIPTLPLLSPHLETITSDMSAPELVLFTGFPCLGKSSFFRRYFAPAGYAHINQDVLGTRPKCVKAVEEALRANKSCVVDNTNRDVATRKHYVDLAKKMKVSVRCFIFTGSIDLAWHNNLYRAYNLASSTAEQEPKREVVPYLAFLGFRDNYEEPQLGEGFSSVTKVNWTFEGNKEERRRWSMWLQIDGK</sequence>
<comment type="caution">
    <text evidence="1">The sequence shown here is derived from an EMBL/GenBank/DDBJ whole genome shotgun (WGS) entry which is preliminary data.</text>
</comment>
<dbReference type="Proteomes" id="UP000790709">
    <property type="component" value="Unassembled WGS sequence"/>
</dbReference>
<organism evidence="1 2">
    <name type="scientific">Leucogyrophana mollusca</name>
    <dbReference type="NCBI Taxonomy" id="85980"/>
    <lineage>
        <taxon>Eukaryota</taxon>
        <taxon>Fungi</taxon>
        <taxon>Dikarya</taxon>
        <taxon>Basidiomycota</taxon>
        <taxon>Agaricomycotina</taxon>
        <taxon>Agaricomycetes</taxon>
        <taxon>Agaricomycetidae</taxon>
        <taxon>Boletales</taxon>
        <taxon>Boletales incertae sedis</taxon>
        <taxon>Leucogyrophana</taxon>
    </lineage>
</organism>
<evidence type="ECO:0000313" key="1">
    <source>
        <dbReference type="EMBL" id="KAH7927691.1"/>
    </source>
</evidence>
<accession>A0ACB8BRK7</accession>
<gene>
    <name evidence="1" type="ORF">BV22DRAFT_1110915</name>
</gene>
<reference evidence="1" key="1">
    <citation type="journal article" date="2021" name="New Phytol.">
        <title>Evolutionary innovations through gain and loss of genes in the ectomycorrhizal Boletales.</title>
        <authorList>
            <person name="Wu G."/>
            <person name="Miyauchi S."/>
            <person name="Morin E."/>
            <person name="Kuo A."/>
            <person name="Drula E."/>
            <person name="Varga T."/>
            <person name="Kohler A."/>
            <person name="Feng B."/>
            <person name="Cao Y."/>
            <person name="Lipzen A."/>
            <person name="Daum C."/>
            <person name="Hundley H."/>
            <person name="Pangilinan J."/>
            <person name="Johnson J."/>
            <person name="Barry K."/>
            <person name="LaButti K."/>
            <person name="Ng V."/>
            <person name="Ahrendt S."/>
            <person name="Min B."/>
            <person name="Choi I.G."/>
            <person name="Park H."/>
            <person name="Plett J.M."/>
            <person name="Magnuson J."/>
            <person name="Spatafora J.W."/>
            <person name="Nagy L.G."/>
            <person name="Henrissat B."/>
            <person name="Grigoriev I.V."/>
            <person name="Yang Z.L."/>
            <person name="Xu J."/>
            <person name="Martin F.M."/>
        </authorList>
    </citation>
    <scope>NUCLEOTIDE SEQUENCE</scope>
    <source>
        <strain evidence="1">KUC20120723A-06</strain>
    </source>
</reference>
<protein>
    <submittedName>
        <fullName evidence="1">PNK3P-domain-containing protein</fullName>
    </submittedName>
</protein>